<comment type="caution">
    <text evidence="2">The sequence shown here is derived from an EMBL/GenBank/DDBJ whole genome shotgun (WGS) entry which is preliminary data.</text>
</comment>
<dbReference type="AlphaFoldDB" id="R6TTR9"/>
<feature type="transmembrane region" description="Helical" evidence="1">
    <location>
        <begin position="12"/>
        <end position="30"/>
    </location>
</feature>
<sequence length="123" mass="14098">MRISDIMRLGKSAIIFATIVVAFLAIIWLLGYKMIYKKILHGKKQISIGRIGLVCVLVVYIVVVLYVTLLRGGIAFGGFEYRANFKPFSSYKEAWYNFSAQEWRNLILNICMFVPFGFGLVQF</sequence>
<evidence type="ECO:0000313" key="2">
    <source>
        <dbReference type="EMBL" id="CDC75530.1"/>
    </source>
</evidence>
<protein>
    <submittedName>
        <fullName evidence="2">Glycopeptide antibiotics resistance protein</fullName>
    </submittedName>
</protein>
<feature type="transmembrane region" description="Helical" evidence="1">
    <location>
        <begin position="103"/>
        <end position="121"/>
    </location>
</feature>
<organism evidence="2 3">
    <name type="scientific">Agathobacter rectalis CAG:36</name>
    <dbReference type="NCBI Taxonomy" id="1263079"/>
    <lineage>
        <taxon>Bacteria</taxon>
        <taxon>Bacillati</taxon>
        <taxon>Bacillota</taxon>
        <taxon>Clostridia</taxon>
        <taxon>Lachnospirales</taxon>
        <taxon>Lachnospiraceae</taxon>
        <taxon>Agathobacter</taxon>
    </lineage>
</organism>
<dbReference type="EMBL" id="CBFV010000107">
    <property type="protein sequence ID" value="CDC75530.1"/>
    <property type="molecule type" value="Genomic_DNA"/>
</dbReference>
<dbReference type="Proteomes" id="UP000018162">
    <property type="component" value="Unassembled WGS sequence"/>
</dbReference>
<keyword evidence="1" id="KW-0472">Membrane</keyword>
<reference evidence="2" key="1">
    <citation type="submission" date="2012-11" db="EMBL/GenBank/DDBJ databases">
        <title>Dependencies among metagenomic species, viruses, plasmids and units of genetic variation.</title>
        <authorList>
            <person name="Nielsen H.B."/>
            <person name="Almeida M."/>
            <person name="Juncker A.S."/>
            <person name="Rasmussen S."/>
            <person name="Li J."/>
            <person name="Sunagawa S."/>
            <person name="Plichta D."/>
            <person name="Gautier L."/>
            <person name="Le Chatelier E."/>
            <person name="Peletier E."/>
            <person name="Bonde I."/>
            <person name="Nielsen T."/>
            <person name="Manichanh C."/>
            <person name="Arumugam M."/>
            <person name="Batto J."/>
            <person name="Santos M.B.Q.D."/>
            <person name="Blom N."/>
            <person name="Borruel N."/>
            <person name="Burgdorf K.S."/>
            <person name="Boumezbeur F."/>
            <person name="Casellas F."/>
            <person name="Dore J."/>
            <person name="Guarner F."/>
            <person name="Hansen T."/>
            <person name="Hildebrand F."/>
            <person name="Kaas R.S."/>
            <person name="Kennedy S."/>
            <person name="Kristiansen K."/>
            <person name="Kultima J.R."/>
            <person name="Leonard P."/>
            <person name="Levenez F."/>
            <person name="Lund O."/>
            <person name="Moumen B."/>
            <person name="Le Paslier D."/>
            <person name="Pons N."/>
            <person name="Pedersen O."/>
            <person name="Prifti E."/>
            <person name="Qin J."/>
            <person name="Raes J."/>
            <person name="Tap J."/>
            <person name="Tims S."/>
            <person name="Ussery D.W."/>
            <person name="Yamada T."/>
            <person name="MetaHit consortium"/>
            <person name="Renault P."/>
            <person name="Sicheritz-Ponten T."/>
            <person name="Bork P."/>
            <person name="Wang J."/>
            <person name="Brunak S."/>
            <person name="Ehrlich S.D."/>
        </authorList>
    </citation>
    <scope>NUCLEOTIDE SEQUENCE [LARGE SCALE GENOMIC DNA]</scope>
</reference>
<evidence type="ECO:0000256" key="1">
    <source>
        <dbReference type="SAM" id="Phobius"/>
    </source>
</evidence>
<name>R6TTR9_9FIRM</name>
<feature type="transmembrane region" description="Helical" evidence="1">
    <location>
        <begin position="51"/>
        <end position="69"/>
    </location>
</feature>
<keyword evidence="1" id="KW-0812">Transmembrane</keyword>
<proteinExistence type="predicted"/>
<keyword evidence="1" id="KW-1133">Transmembrane helix</keyword>
<accession>R6TTR9</accession>
<evidence type="ECO:0000313" key="3">
    <source>
        <dbReference type="Proteomes" id="UP000018162"/>
    </source>
</evidence>
<gene>
    <name evidence="2" type="ORF">BN626_02175</name>
</gene>